<keyword evidence="15" id="KW-1185">Reference proteome</keyword>
<comment type="subcellular location">
    <subcellularLocation>
        <location evidence="6">Cytoplasm</location>
    </subcellularLocation>
    <subcellularLocation>
        <location evidence="6">Nucleus</location>
    </subcellularLocation>
</comment>
<evidence type="ECO:0000259" key="10">
    <source>
        <dbReference type="Pfam" id="PF23797"/>
    </source>
</evidence>
<keyword evidence="8" id="KW-0472">Membrane</keyword>
<dbReference type="Gene3D" id="2.130.10.10">
    <property type="entry name" value="YVTN repeat-like/Quinoprotein amine dehydrogenase"/>
    <property type="match status" value="1"/>
</dbReference>
<feature type="transmembrane region" description="Helical" evidence="8">
    <location>
        <begin position="1040"/>
        <end position="1058"/>
    </location>
</feature>
<protein>
    <recommendedName>
        <fullName evidence="5 6">Elongator complex protein 1</fullName>
    </recommendedName>
</protein>
<comment type="pathway">
    <text evidence="1">tRNA modification; 5-methoxycarbonylmethyl-2-thiouridine-tRNA biosynthesis.</text>
</comment>
<gene>
    <name evidence="14" type="primary">elp1</name>
</gene>
<reference evidence="14" key="1">
    <citation type="submission" date="2025-08" db="UniProtKB">
        <authorList>
            <consortium name="Ensembl"/>
        </authorList>
    </citation>
    <scope>IDENTIFICATION</scope>
</reference>
<evidence type="ECO:0000256" key="6">
    <source>
        <dbReference type="PIRNR" id="PIRNR017233"/>
    </source>
</evidence>
<evidence type="ECO:0000256" key="5">
    <source>
        <dbReference type="ARBA" id="ARBA00029535"/>
    </source>
</evidence>
<keyword evidence="8" id="KW-0812">Transmembrane</keyword>
<evidence type="ECO:0000259" key="11">
    <source>
        <dbReference type="Pfam" id="PF23878"/>
    </source>
</evidence>
<dbReference type="UniPathway" id="UPA00988"/>
<dbReference type="AlphaFoldDB" id="A0A8C9YDN2"/>
<accession>A0A8C9YDN2</accession>
<evidence type="ECO:0000256" key="2">
    <source>
        <dbReference type="ARBA" id="ARBA00006086"/>
    </source>
</evidence>
<dbReference type="GO" id="GO:0005634">
    <property type="term" value="C:nucleus"/>
    <property type="evidence" value="ECO:0007669"/>
    <property type="project" value="UniProtKB-SubCell"/>
</dbReference>
<feature type="domain" description="ELP1 N-terminal second beta-propeller" evidence="10">
    <location>
        <begin position="387"/>
        <end position="446"/>
    </location>
</feature>
<evidence type="ECO:0000256" key="1">
    <source>
        <dbReference type="ARBA" id="ARBA00005043"/>
    </source>
</evidence>
<dbReference type="Pfam" id="PF23878">
    <property type="entry name" value="TPR_ELP1"/>
    <property type="match status" value="1"/>
</dbReference>
<dbReference type="Pfam" id="PF23936">
    <property type="entry name" value="HB_ELP1"/>
    <property type="match status" value="1"/>
</dbReference>
<evidence type="ECO:0000256" key="4">
    <source>
        <dbReference type="ARBA" id="ARBA00022694"/>
    </source>
</evidence>
<dbReference type="GO" id="GO:0005829">
    <property type="term" value="C:cytosol"/>
    <property type="evidence" value="ECO:0007669"/>
    <property type="project" value="TreeGrafter"/>
</dbReference>
<dbReference type="InterPro" id="IPR056165">
    <property type="entry name" value="Beta-prop_ELP1_2nd"/>
</dbReference>
<feature type="domain" description="ELP1 alpha-solenoid" evidence="12">
    <location>
        <begin position="662"/>
        <end position="864"/>
    </location>
</feature>
<reference evidence="14" key="2">
    <citation type="submission" date="2025-09" db="UniProtKB">
        <authorList>
            <consortium name="Ensembl"/>
        </authorList>
    </citation>
    <scope>IDENTIFICATION</scope>
</reference>
<feature type="compositionally biased region" description="Low complexity" evidence="7">
    <location>
        <begin position="1120"/>
        <end position="1133"/>
    </location>
</feature>
<sequence length="1248" mass="139319">MRNLKLLKSLRSSELQGPGSPQCLAVRADTGSLLVASHYSITEYDPRTGQVVSEASLTAEGFLPEDGSGMVVGLQDLAELESACLGTAGGDVVLFNFNTCQLECVGSVDSGLTSMTWSPDEELVVLTTGQETIIMMTKDFEPITEVGIHQDDFGEGKFITVGWGKKETQFHGSEGKQEVQPAAAWDDRTPRVTWRGDGQLFAVSAVCLQTGARKVRVWNREGVLQATSEPINGLEQALCWKPSGNLIAITQRHPNKHSVVFMEKNGLLHGDFTLPFSKDQAKVKDLLWNSDSTVLAVWLEDMTAGEDEQVNTSIQLWVVGNYHWYLKQSLDFSRDSQKAPVCVCWDPERPLRLHVVTRSWISVTYDWGWTTGRSPGLDATDNANVAVIDGDKILVTNFRQCVVPPPMCSFELQLTSPVNQVTFLCQPQRTNQLAALTSDGQISVYSQGGFACLVAMTAITRMNESGIYQFFHIHVVNLGLCTVCFYFRSEIEVDGVVVSMIHCSQTGTVALQLEDGRIRKLCWDRPEPSVEDWRDSSGCAINFPVPCVQTALGSISGEEYLFGLTDRSHLYAGDTELASNISSFAVCNDFLLITTHSHTCRCLQLSVLSVKGLQAALASDGGQNDETLRRVERGSRIVTVVPQDTRVILQMPRGNLETVHHRSLVLAQLRKWLDSLRFRDSFECMRKLRINLNLMYDHNPKVFLENMETFITQLNSISHINLFLTELKEEDTTGTMYPRPECSPAQAQPVSGQKKVDVVCDALRSAMESMDPNKFFLSILTTHVKKSVPELEVALQKVHELRVNPPDAPGSVSAEEALKYLLFLVNVNDLYEHSLGTYDFDLVLMVAEKSQKDPKEYLPFLNMLKNLEPNYQRYTIDKHLKRYRKALHHLSKCGEEHFREALLLVKEQKLYSEALRLYPTDGAHYKALSCAYAEHLMEQQQAEQAGLLLWRCGEPAAALQAFASSSSWRNAICAAQQIPLPPDQLALLARDLAEKLTEQRRFSEAALLLDQYAKDCEEAILALVTGSVWEEALRLVSKSFFLIGLFILFVFTFVYSFISSFSTQTAFLEAQVATFTRHRTRLAVVREQKEKARLDMLGENKSNLTGPKLYSEASSVMSGSKYSHSNSRISSRSSKNRRKAERKKLSLKEGSPMEDRALMYALGEILTTEVHSALKALVLFQFDKQAEKLQLAYDDALQTMEAAVPEVWPEGLQNSQAPLTGPNSTANSIMASFQQQQRPAASQGQHNV</sequence>
<dbReference type="PANTHER" id="PTHR12747">
    <property type="entry name" value="ELONGATOR COMPLEX PROTEIN 1"/>
    <property type="match status" value="1"/>
</dbReference>
<dbReference type="Pfam" id="PF04762">
    <property type="entry name" value="Beta-prop_ELP1_1st"/>
    <property type="match status" value="1"/>
</dbReference>
<evidence type="ECO:0000313" key="14">
    <source>
        <dbReference type="Ensembl" id="ENSSLUP00000022911.1"/>
    </source>
</evidence>
<feature type="domain" description="ELP1 TPR" evidence="11">
    <location>
        <begin position="871"/>
        <end position="1034"/>
    </location>
</feature>
<dbReference type="GeneTree" id="ENSGT00390000013344"/>
<evidence type="ECO:0000313" key="15">
    <source>
        <dbReference type="Proteomes" id="UP000694568"/>
    </source>
</evidence>
<evidence type="ECO:0000256" key="7">
    <source>
        <dbReference type="SAM" id="MobiDB-lite"/>
    </source>
</evidence>
<evidence type="ECO:0000259" key="12">
    <source>
        <dbReference type="Pfam" id="PF23925"/>
    </source>
</evidence>
<organism evidence="14 15">
    <name type="scientific">Sander lucioperca</name>
    <name type="common">Pike-perch</name>
    <name type="synonym">Perca lucioperca</name>
    <dbReference type="NCBI Taxonomy" id="283035"/>
    <lineage>
        <taxon>Eukaryota</taxon>
        <taxon>Metazoa</taxon>
        <taxon>Chordata</taxon>
        <taxon>Craniata</taxon>
        <taxon>Vertebrata</taxon>
        <taxon>Euteleostomi</taxon>
        <taxon>Actinopterygii</taxon>
        <taxon>Neopterygii</taxon>
        <taxon>Teleostei</taxon>
        <taxon>Neoteleostei</taxon>
        <taxon>Acanthomorphata</taxon>
        <taxon>Eupercaria</taxon>
        <taxon>Perciformes</taxon>
        <taxon>Percoidei</taxon>
        <taxon>Percidae</taxon>
        <taxon>Luciopercinae</taxon>
        <taxon>Sander</taxon>
    </lineage>
</organism>
<dbReference type="PANTHER" id="PTHR12747:SF0">
    <property type="entry name" value="ELONGATOR COMPLEX PROTEIN 1"/>
    <property type="match status" value="1"/>
</dbReference>
<keyword evidence="6" id="KW-0539">Nucleus</keyword>
<keyword evidence="4" id="KW-0819">tRNA processing</keyword>
<feature type="domain" description="ELP1 three-helical bundle" evidence="13">
    <location>
        <begin position="1061"/>
        <end position="1207"/>
    </location>
</feature>
<dbReference type="Pfam" id="PF23797">
    <property type="entry name" value="Beta-prop_ELP1_2nd"/>
    <property type="match status" value="2"/>
</dbReference>
<keyword evidence="3 6" id="KW-0963">Cytoplasm</keyword>
<comment type="function">
    <text evidence="6">Component of the elongator complex which is required for multiple tRNA modifications, including mcm5U (5-methoxycarbonylmethyl uridine), mcm5s2U (5-methoxycarbonylmethyl-2-thiouridine), and ncm5U (5-carbamoylmethyl uridine). The elongator complex catalyzes formation of carboxymethyluridine in the wobble base at position 34 in tRNAs.</text>
</comment>
<evidence type="ECO:0000259" key="9">
    <source>
        <dbReference type="Pfam" id="PF04762"/>
    </source>
</evidence>
<proteinExistence type="inferred from homology"/>
<dbReference type="Ensembl" id="ENSSLUT00000023666.1">
    <property type="protein sequence ID" value="ENSSLUP00000022911.1"/>
    <property type="gene ID" value="ENSSLUG00000009626.1"/>
</dbReference>
<feature type="domain" description="ELP1 N-terminal second beta-propeller" evidence="10">
    <location>
        <begin position="489"/>
        <end position="638"/>
    </location>
</feature>
<dbReference type="InterPro" id="IPR015943">
    <property type="entry name" value="WD40/YVTN_repeat-like_dom_sf"/>
</dbReference>
<feature type="domain" description="ELP1 first N-terminal beta-propeller" evidence="9">
    <location>
        <begin position="1"/>
        <end position="348"/>
    </location>
</feature>
<dbReference type="GO" id="GO:0000049">
    <property type="term" value="F:tRNA binding"/>
    <property type="evidence" value="ECO:0007669"/>
    <property type="project" value="TreeGrafter"/>
</dbReference>
<keyword evidence="8" id="KW-1133">Transmembrane helix</keyword>
<dbReference type="Pfam" id="PF23925">
    <property type="entry name" value="A-sol_ELP1"/>
    <property type="match status" value="1"/>
</dbReference>
<evidence type="ECO:0000259" key="13">
    <source>
        <dbReference type="Pfam" id="PF23936"/>
    </source>
</evidence>
<dbReference type="Proteomes" id="UP000694568">
    <property type="component" value="Unplaced"/>
</dbReference>
<dbReference type="InterPro" id="IPR056167">
    <property type="entry name" value="A-sol_ELP1"/>
</dbReference>
<dbReference type="PIRSF" id="PIRSF017233">
    <property type="entry name" value="IKAP"/>
    <property type="match status" value="1"/>
</dbReference>
<name>A0A8C9YDN2_SANLU</name>
<dbReference type="InterPro" id="IPR056166">
    <property type="entry name" value="TPR_ELP1"/>
</dbReference>
<dbReference type="InterPro" id="IPR056169">
    <property type="entry name" value="HB_ELP1"/>
</dbReference>
<evidence type="ECO:0000256" key="3">
    <source>
        <dbReference type="ARBA" id="ARBA00022490"/>
    </source>
</evidence>
<dbReference type="InterPro" id="IPR056164">
    <property type="entry name" value="Beta-prop_ELP1_1st"/>
</dbReference>
<dbReference type="GO" id="GO:0033588">
    <property type="term" value="C:elongator holoenzyme complex"/>
    <property type="evidence" value="ECO:0007669"/>
    <property type="project" value="InterPro"/>
</dbReference>
<dbReference type="GO" id="GO:0002926">
    <property type="term" value="P:tRNA wobble base 5-methoxycarbonylmethyl-2-thiouridinylation"/>
    <property type="evidence" value="ECO:0007669"/>
    <property type="project" value="TreeGrafter"/>
</dbReference>
<feature type="region of interest" description="Disordered" evidence="7">
    <location>
        <begin position="1116"/>
        <end position="1148"/>
    </location>
</feature>
<comment type="similarity">
    <text evidence="2 6">Belongs to the ELP1/IKA1 family.</text>
</comment>
<evidence type="ECO:0000256" key="8">
    <source>
        <dbReference type="SAM" id="Phobius"/>
    </source>
</evidence>
<dbReference type="InterPro" id="IPR006849">
    <property type="entry name" value="Elp1"/>
</dbReference>
<dbReference type="SUPFAM" id="SSF69322">
    <property type="entry name" value="Tricorn protease domain 2"/>
    <property type="match status" value="1"/>
</dbReference>